<dbReference type="Proteomes" id="UP000053091">
    <property type="component" value="Unassembled WGS sequence"/>
</dbReference>
<sequence>MLLIVNFAYGNAIGMKMTFRILFLLFTLLFAGCDKEKFPDEFNLQGPWIEKNDAAFRVEIEFRSSNRAFLKRAPETGTDTLLYRLDKADELLLFQPEEFPDGARTTHKMTYNRKEEELTISGLLPSVGGTPSSTVFIRK</sequence>
<evidence type="ECO:0008006" key="3">
    <source>
        <dbReference type="Google" id="ProtNLM"/>
    </source>
</evidence>
<organism evidence="1">
    <name type="scientific">Lentimicrobium saccharophilum</name>
    <dbReference type="NCBI Taxonomy" id="1678841"/>
    <lineage>
        <taxon>Bacteria</taxon>
        <taxon>Pseudomonadati</taxon>
        <taxon>Bacteroidota</taxon>
        <taxon>Bacteroidia</taxon>
        <taxon>Bacteroidales</taxon>
        <taxon>Lentimicrobiaceae</taxon>
        <taxon>Lentimicrobium</taxon>
    </lineage>
</organism>
<dbReference type="EMBL" id="DF968183">
    <property type="protein sequence ID" value="GAP44852.1"/>
    <property type="molecule type" value="Genomic_DNA"/>
</dbReference>
<evidence type="ECO:0000313" key="1">
    <source>
        <dbReference type="EMBL" id="GAP44852.1"/>
    </source>
</evidence>
<name>A0A0S7C4R7_9BACT</name>
<evidence type="ECO:0000313" key="2">
    <source>
        <dbReference type="Proteomes" id="UP000053091"/>
    </source>
</evidence>
<gene>
    <name evidence="1" type="ORF">TBC1_12664</name>
</gene>
<accession>A0A0S7C4R7</accession>
<protein>
    <recommendedName>
        <fullName evidence="3">Lipocalin-like domain-containing protein</fullName>
    </recommendedName>
</protein>
<keyword evidence="2" id="KW-1185">Reference proteome</keyword>
<proteinExistence type="predicted"/>
<dbReference type="AlphaFoldDB" id="A0A0S7C4R7"/>
<reference evidence="1" key="1">
    <citation type="journal article" date="2015" name="Genome Announc.">
        <title>Draft Genome Sequence of Bacteroidales Strain TBC1, a Novel Isolate from a Methanogenic Wastewater Treatment System.</title>
        <authorList>
            <person name="Tourlousse D.M."/>
            <person name="Matsuura N."/>
            <person name="Sun L."/>
            <person name="Toyonaga M."/>
            <person name="Kuroda K."/>
            <person name="Ohashi A."/>
            <person name="Cruz R."/>
            <person name="Yamaguchi T."/>
            <person name="Sekiguchi Y."/>
        </authorList>
    </citation>
    <scope>NUCLEOTIDE SEQUENCE [LARGE SCALE GENOMIC DNA]</scope>
    <source>
        <strain evidence="1">TBC1</strain>
    </source>
</reference>